<evidence type="ECO:0000256" key="2">
    <source>
        <dbReference type="ARBA" id="ARBA00019403"/>
    </source>
</evidence>
<dbReference type="OrthoDB" id="5290748at2"/>
<dbReference type="Proteomes" id="UP000252884">
    <property type="component" value="Unassembled WGS sequence"/>
</dbReference>
<accession>A0A368XCJ8</accession>
<organism evidence="11 12">
    <name type="scientific">Pseudorhodoferax soli</name>
    <dbReference type="NCBI Taxonomy" id="545864"/>
    <lineage>
        <taxon>Bacteria</taxon>
        <taxon>Pseudomonadati</taxon>
        <taxon>Pseudomonadota</taxon>
        <taxon>Betaproteobacteria</taxon>
        <taxon>Burkholderiales</taxon>
        <taxon>Comamonadaceae</taxon>
    </lineage>
</organism>
<dbReference type="Pfam" id="PF03167">
    <property type="entry name" value="UDG"/>
    <property type="match status" value="1"/>
</dbReference>
<dbReference type="GO" id="GO:0097506">
    <property type="term" value="F:deaminated base DNA N-glycosylase activity"/>
    <property type="evidence" value="ECO:0007669"/>
    <property type="project" value="UniProtKB-ARBA"/>
</dbReference>
<dbReference type="InterPro" id="IPR051536">
    <property type="entry name" value="UDG_Type-4/5"/>
</dbReference>
<dbReference type="InterPro" id="IPR036895">
    <property type="entry name" value="Uracil-DNA_glycosylase-like_sf"/>
</dbReference>
<keyword evidence="12" id="KW-1185">Reference proteome</keyword>
<dbReference type="EMBL" id="QPJK01000014">
    <property type="protein sequence ID" value="RCW64728.1"/>
    <property type="molecule type" value="Genomic_DNA"/>
</dbReference>
<evidence type="ECO:0000256" key="9">
    <source>
        <dbReference type="ARBA" id="ARBA00023204"/>
    </source>
</evidence>
<dbReference type="GO" id="GO:0006281">
    <property type="term" value="P:DNA repair"/>
    <property type="evidence" value="ECO:0007669"/>
    <property type="project" value="UniProtKB-KW"/>
</dbReference>
<dbReference type="Gene3D" id="3.40.470.10">
    <property type="entry name" value="Uracil-DNA glycosylase-like domain"/>
    <property type="match status" value="1"/>
</dbReference>
<evidence type="ECO:0000313" key="12">
    <source>
        <dbReference type="Proteomes" id="UP000252884"/>
    </source>
</evidence>
<dbReference type="SUPFAM" id="SSF52141">
    <property type="entry name" value="Uracil-DNA glycosylase-like"/>
    <property type="match status" value="1"/>
</dbReference>
<keyword evidence="7" id="KW-0408">Iron</keyword>
<dbReference type="GO" id="GO:0046872">
    <property type="term" value="F:metal ion binding"/>
    <property type="evidence" value="ECO:0007669"/>
    <property type="project" value="UniProtKB-KW"/>
</dbReference>
<gene>
    <name evidence="11" type="ORF">DES41_11440</name>
</gene>
<dbReference type="PANTHER" id="PTHR33693:SF9">
    <property type="entry name" value="TYPE-4 URACIL-DNA GLYCOSYLASE"/>
    <property type="match status" value="1"/>
</dbReference>
<keyword evidence="6" id="KW-0378">Hydrolase</keyword>
<keyword evidence="8" id="KW-0411">Iron-sulfur</keyword>
<keyword evidence="3" id="KW-0004">4Fe-4S</keyword>
<name>A0A368XCJ8_9BURK</name>
<evidence type="ECO:0000256" key="4">
    <source>
        <dbReference type="ARBA" id="ARBA00022723"/>
    </source>
</evidence>
<evidence type="ECO:0000256" key="6">
    <source>
        <dbReference type="ARBA" id="ARBA00022801"/>
    </source>
</evidence>
<reference evidence="11 12" key="1">
    <citation type="submission" date="2018-07" db="EMBL/GenBank/DDBJ databases">
        <title>Genomic Encyclopedia of Type Strains, Phase IV (KMG-IV): sequencing the most valuable type-strain genomes for metagenomic binning, comparative biology and taxonomic classification.</title>
        <authorList>
            <person name="Goeker M."/>
        </authorList>
    </citation>
    <scope>NUCLEOTIDE SEQUENCE [LARGE SCALE GENOMIC DNA]</scope>
    <source>
        <strain evidence="11 12">DSM 21634</strain>
    </source>
</reference>
<dbReference type="RefSeq" id="WP_114472106.1">
    <property type="nucleotide sequence ID" value="NZ_QPJK01000014.1"/>
</dbReference>
<dbReference type="GO" id="GO:0051539">
    <property type="term" value="F:4 iron, 4 sulfur cluster binding"/>
    <property type="evidence" value="ECO:0007669"/>
    <property type="project" value="UniProtKB-KW"/>
</dbReference>
<sequence>MAQDHVHSPGAAPPRAPARALAALREATDACRQCPIGAGATQSVVGEGPAHAPLMLVGEQPGDQEDRSGQPFVGPAGRLLDLALQEAGIDRRAVFVTNAVKHFKYELRGKRRIHKSPGQREIAVCVQWLEQEIALVRPHAFVALGATAARALLGRPTPVLRNRGQWLAREDGRSVLITVHPSALLRLRGADHDAGVRELVRDLARARERA</sequence>
<evidence type="ECO:0000256" key="7">
    <source>
        <dbReference type="ARBA" id="ARBA00023004"/>
    </source>
</evidence>
<dbReference type="AlphaFoldDB" id="A0A368XCJ8"/>
<dbReference type="SMART" id="SM00987">
    <property type="entry name" value="UreE_C"/>
    <property type="match status" value="1"/>
</dbReference>
<evidence type="ECO:0000313" key="11">
    <source>
        <dbReference type="EMBL" id="RCW64728.1"/>
    </source>
</evidence>
<dbReference type="CDD" id="cd10030">
    <property type="entry name" value="UDG-F4_TTUDGA_SPO1dp_like"/>
    <property type="match status" value="1"/>
</dbReference>
<dbReference type="NCBIfam" id="TIGR00758">
    <property type="entry name" value="UDG_fam4"/>
    <property type="match status" value="1"/>
</dbReference>
<dbReference type="PANTHER" id="PTHR33693">
    <property type="entry name" value="TYPE-5 URACIL-DNA GLYCOSYLASE"/>
    <property type="match status" value="1"/>
</dbReference>
<comment type="similarity">
    <text evidence="1">Belongs to the uracil-DNA glycosylase (UDG) superfamily. Type 4 (UDGa) family.</text>
</comment>
<evidence type="ECO:0000256" key="8">
    <source>
        <dbReference type="ARBA" id="ARBA00023014"/>
    </source>
</evidence>
<dbReference type="InterPro" id="IPR005273">
    <property type="entry name" value="Ura-DNA_glyco_family4"/>
</dbReference>
<feature type="domain" description="Uracil-DNA glycosylase-like" evidence="10">
    <location>
        <begin position="45"/>
        <end position="204"/>
    </location>
</feature>
<proteinExistence type="inferred from homology"/>
<comment type="caution">
    <text evidence="11">The sequence shown here is derived from an EMBL/GenBank/DDBJ whole genome shotgun (WGS) entry which is preliminary data.</text>
</comment>
<dbReference type="NCBIfam" id="TIGR03914">
    <property type="entry name" value="UDG_fam_dom"/>
    <property type="match status" value="1"/>
</dbReference>
<dbReference type="SMART" id="SM00986">
    <property type="entry name" value="UDG"/>
    <property type="match status" value="1"/>
</dbReference>
<keyword evidence="5" id="KW-0227">DNA damage</keyword>
<protein>
    <recommendedName>
        <fullName evidence="2">Type-4 uracil-DNA glycosylase</fullName>
    </recommendedName>
</protein>
<keyword evidence="9" id="KW-0234">DNA repair</keyword>
<evidence type="ECO:0000256" key="1">
    <source>
        <dbReference type="ARBA" id="ARBA00006521"/>
    </source>
</evidence>
<evidence type="ECO:0000259" key="10">
    <source>
        <dbReference type="SMART" id="SM00986"/>
    </source>
</evidence>
<dbReference type="InterPro" id="IPR005122">
    <property type="entry name" value="Uracil-DNA_glycosylase-like"/>
</dbReference>
<keyword evidence="4" id="KW-0479">Metal-binding</keyword>
<evidence type="ECO:0000256" key="5">
    <source>
        <dbReference type="ARBA" id="ARBA00022763"/>
    </source>
</evidence>
<evidence type="ECO:0000256" key="3">
    <source>
        <dbReference type="ARBA" id="ARBA00022485"/>
    </source>
</evidence>